<accession>T1FHZ8</accession>
<proteinExistence type="predicted"/>
<evidence type="ECO:0000313" key="2">
    <source>
        <dbReference type="EnsemblMetazoa" id="HelroP182248"/>
    </source>
</evidence>
<dbReference type="EMBL" id="AMQM01008094">
    <property type="status" value="NOT_ANNOTATED_CDS"/>
    <property type="molecule type" value="Genomic_DNA"/>
</dbReference>
<evidence type="ECO:0000313" key="1">
    <source>
        <dbReference type="EMBL" id="ESN91093.1"/>
    </source>
</evidence>
<reference evidence="2" key="3">
    <citation type="submission" date="2015-06" db="UniProtKB">
        <authorList>
            <consortium name="EnsemblMetazoa"/>
        </authorList>
    </citation>
    <scope>IDENTIFICATION</scope>
</reference>
<dbReference type="CTD" id="20208447"/>
<keyword evidence="3" id="KW-1185">Reference proteome</keyword>
<sequence length="149" mass="17329">MNKNQLNVKWMNDLKDKQTFTNSTETTKHSENQGADGLLISTINRDDENDTAIVTKTVMTTKQPSQKRWYMLWIISKKNTNYTAMNAKKAHRLKHNHTLCINTHSGNLSHNIQQMHILLDALTFNKQFLWLPHANDKLPAKRVGRIFDE</sequence>
<evidence type="ECO:0000313" key="3">
    <source>
        <dbReference type="Proteomes" id="UP000015101"/>
    </source>
</evidence>
<gene>
    <name evidence="2" type="primary">20208447</name>
    <name evidence="1" type="ORF">HELRODRAFT_182248</name>
</gene>
<organism evidence="2 3">
    <name type="scientific">Helobdella robusta</name>
    <name type="common">Californian leech</name>
    <dbReference type="NCBI Taxonomy" id="6412"/>
    <lineage>
        <taxon>Eukaryota</taxon>
        <taxon>Metazoa</taxon>
        <taxon>Spiralia</taxon>
        <taxon>Lophotrochozoa</taxon>
        <taxon>Annelida</taxon>
        <taxon>Clitellata</taxon>
        <taxon>Hirudinea</taxon>
        <taxon>Rhynchobdellida</taxon>
        <taxon>Glossiphoniidae</taxon>
        <taxon>Helobdella</taxon>
    </lineage>
</organism>
<dbReference type="AlphaFoldDB" id="T1FHZ8"/>
<protein>
    <submittedName>
        <fullName evidence="1 2">Uncharacterized protein</fullName>
    </submittedName>
</protein>
<dbReference type="RefSeq" id="XP_009030801.1">
    <property type="nucleotide sequence ID" value="XM_009032553.1"/>
</dbReference>
<dbReference type="InParanoid" id="T1FHZ8"/>
<dbReference type="EMBL" id="KB097722">
    <property type="protein sequence ID" value="ESN91093.1"/>
    <property type="molecule type" value="Genomic_DNA"/>
</dbReference>
<dbReference type="HOGENOM" id="CLU_1751720_0_0_1"/>
<reference evidence="3" key="1">
    <citation type="submission" date="2012-12" db="EMBL/GenBank/DDBJ databases">
        <authorList>
            <person name="Hellsten U."/>
            <person name="Grimwood J."/>
            <person name="Chapman J.A."/>
            <person name="Shapiro H."/>
            <person name="Aerts A."/>
            <person name="Otillar R.P."/>
            <person name="Terry A.Y."/>
            <person name="Boore J.L."/>
            <person name="Simakov O."/>
            <person name="Marletaz F."/>
            <person name="Cho S.-J."/>
            <person name="Edsinger-Gonzales E."/>
            <person name="Havlak P."/>
            <person name="Kuo D.-H."/>
            <person name="Larsson T."/>
            <person name="Lv J."/>
            <person name="Arendt D."/>
            <person name="Savage R."/>
            <person name="Osoegawa K."/>
            <person name="de Jong P."/>
            <person name="Lindberg D.R."/>
            <person name="Seaver E.C."/>
            <person name="Weisblat D.A."/>
            <person name="Putnam N.H."/>
            <person name="Grigoriev I.V."/>
            <person name="Rokhsar D.S."/>
        </authorList>
    </citation>
    <scope>NUCLEOTIDE SEQUENCE</scope>
</reference>
<dbReference type="EnsemblMetazoa" id="HelroT182248">
    <property type="protein sequence ID" value="HelroP182248"/>
    <property type="gene ID" value="HelroG182248"/>
</dbReference>
<dbReference type="Proteomes" id="UP000015101">
    <property type="component" value="Unassembled WGS sequence"/>
</dbReference>
<dbReference type="KEGG" id="hro:HELRODRAFT_182248"/>
<reference evidence="1 3" key="2">
    <citation type="journal article" date="2013" name="Nature">
        <title>Insights into bilaterian evolution from three spiralian genomes.</title>
        <authorList>
            <person name="Simakov O."/>
            <person name="Marletaz F."/>
            <person name="Cho S.J."/>
            <person name="Edsinger-Gonzales E."/>
            <person name="Havlak P."/>
            <person name="Hellsten U."/>
            <person name="Kuo D.H."/>
            <person name="Larsson T."/>
            <person name="Lv J."/>
            <person name="Arendt D."/>
            <person name="Savage R."/>
            <person name="Osoegawa K."/>
            <person name="de Jong P."/>
            <person name="Grimwood J."/>
            <person name="Chapman J.A."/>
            <person name="Shapiro H."/>
            <person name="Aerts A."/>
            <person name="Otillar R.P."/>
            <person name="Terry A.Y."/>
            <person name="Boore J.L."/>
            <person name="Grigoriev I.V."/>
            <person name="Lindberg D.R."/>
            <person name="Seaver E.C."/>
            <person name="Weisblat D.A."/>
            <person name="Putnam N.H."/>
            <person name="Rokhsar D.S."/>
        </authorList>
    </citation>
    <scope>NUCLEOTIDE SEQUENCE</scope>
</reference>
<name>T1FHZ8_HELRO</name>
<dbReference type="GeneID" id="20208447"/>